<feature type="coiled-coil region" evidence="1">
    <location>
        <begin position="475"/>
        <end position="509"/>
    </location>
</feature>
<keyword evidence="4" id="KW-1185">Reference proteome</keyword>
<evidence type="ECO:0000313" key="4">
    <source>
        <dbReference type="Proteomes" id="UP000016922"/>
    </source>
</evidence>
<evidence type="ECO:0000256" key="1">
    <source>
        <dbReference type="SAM" id="Coils"/>
    </source>
</evidence>
<organism evidence="3 4">
    <name type="scientific">Glarea lozoyensis (strain ATCC 20868 / MF5171)</name>
    <dbReference type="NCBI Taxonomy" id="1116229"/>
    <lineage>
        <taxon>Eukaryota</taxon>
        <taxon>Fungi</taxon>
        <taxon>Dikarya</taxon>
        <taxon>Ascomycota</taxon>
        <taxon>Pezizomycotina</taxon>
        <taxon>Leotiomycetes</taxon>
        <taxon>Helotiales</taxon>
        <taxon>Helotiaceae</taxon>
        <taxon>Glarea</taxon>
    </lineage>
</organism>
<name>S3D3T9_GLAL2</name>
<feature type="compositionally biased region" description="Polar residues" evidence="2">
    <location>
        <begin position="215"/>
        <end position="226"/>
    </location>
</feature>
<dbReference type="RefSeq" id="XP_008085911.1">
    <property type="nucleotide sequence ID" value="XM_008087720.1"/>
</dbReference>
<dbReference type="HOGENOM" id="CLU_397427_0_0_1"/>
<accession>S3D3T9</accession>
<dbReference type="AlphaFoldDB" id="S3D3T9"/>
<feature type="region of interest" description="Disordered" evidence="2">
    <location>
        <begin position="190"/>
        <end position="226"/>
    </location>
</feature>
<dbReference type="eggNOG" id="ENOG502SY8H">
    <property type="taxonomic scope" value="Eukaryota"/>
</dbReference>
<dbReference type="EMBL" id="KE145370">
    <property type="protein sequence ID" value="EPE26721.1"/>
    <property type="molecule type" value="Genomic_DNA"/>
</dbReference>
<reference evidence="3 4" key="1">
    <citation type="journal article" date="2013" name="BMC Genomics">
        <title>Genomics-driven discovery of the pneumocandin biosynthetic gene cluster in the fungus Glarea lozoyensis.</title>
        <authorList>
            <person name="Chen L."/>
            <person name="Yue Q."/>
            <person name="Zhang X."/>
            <person name="Xiang M."/>
            <person name="Wang C."/>
            <person name="Li S."/>
            <person name="Che Y."/>
            <person name="Ortiz-Lopez F.J."/>
            <person name="Bills G.F."/>
            <person name="Liu X."/>
            <person name="An Z."/>
        </authorList>
    </citation>
    <scope>NUCLEOTIDE SEQUENCE [LARGE SCALE GENOMIC DNA]</scope>
    <source>
        <strain evidence="4">ATCC 20868 / MF5171</strain>
    </source>
</reference>
<dbReference type="Proteomes" id="UP000016922">
    <property type="component" value="Unassembled WGS sequence"/>
</dbReference>
<dbReference type="KEGG" id="glz:GLAREA_02635"/>
<sequence>MIEHGCRQGPPLKTKSRANGDAGRRQKTPRSRDGGPYKTSPASRNMGGEKKWPFDSAGNQRQFPWQTQSPNLTATSVARNQKPHTTPELAMIDQHMKTKPVTPDGQHETPCEQKSEMQDPMVHNRLREDKQLEDEKDCRKTYENDDLKGQTLLGSPEALEDGFLKESLEKGVGPVDSGTSFLGTVTCRSTQDDEWNQRPKIVTSNAQSNRDERLSPSTPISPQSPRQHITEILAGKVSQIQIHQSTTLMPQNADVFEMFLNNNDSADQSADPEVQERATNNLKTLRMEAFRRRGELRTKRQQLRRQEYVKTEADARFIKFLTINMSNPFRNSLDRSGSLASDIQPYWEALQSARNKYGPMEYEYNQLTDSLDELEFKLTKAESQVYNTASSVTAPTEDLFDDPPGLDESHWDDLSEASWADEHTYHPLHAKLLDKLGDLDLAKEKSDYFKRKLDDDRRALNKLAVAAESKATEDFQEMKASVEDLIQRLNDVESNIAKLLTEVEVLTARCGSEGIYLPQHSEEAEDFLEDIELLSTAKESHLLANSSVPSSEPHRNFFLQFPTLVDKKKDLKAMVNEINDNELRKPNTFPTFLDESTELDNFITQFEEGNKSDRINRWLLHSLRISPLDIDLLAQIVLDIVIIRHNMPALDASQYQHLVASTWFTDGANHPADHYIQYQSPTYLTHWYRPQSA</sequence>
<feature type="region of interest" description="Disordered" evidence="2">
    <location>
        <begin position="1"/>
        <end position="136"/>
    </location>
</feature>
<gene>
    <name evidence="3" type="ORF">GLAREA_02635</name>
</gene>
<keyword evidence="1" id="KW-0175">Coiled coil</keyword>
<protein>
    <submittedName>
        <fullName evidence="3">Uncharacterized protein</fullName>
    </submittedName>
</protein>
<dbReference type="GeneID" id="19461691"/>
<proteinExistence type="predicted"/>
<evidence type="ECO:0000313" key="3">
    <source>
        <dbReference type="EMBL" id="EPE26721.1"/>
    </source>
</evidence>
<feature type="compositionally biased region" description="Polar residues" evidence="2">
    <location>
        <begin position="57"/>
        <end position="79"/>
    </location>
</feature>
<feature type="compositionally biased region" description="Basic and acidic residues" evidence="2">
    <location>
        <begin position="105"/>
        <end position="117"/>
    </location>
</feature>
<evidence type="ECO:0000256" key="2">
    <source>
        <dbReference type="SAM" id="MobiDB-lite"/>
    </source>
</evidence>
<dbReference type="OrthoDB" id="3553547at2759"/>